<dbReference type="InterPro" id="IPR051678">
    <property type="entry name" value="AGP_Transferase"/>
</dbReference>
<gene>
    <name evidence="2" type="ORF">GCM10022204_15910</name>
</gene>
<dbReference type="Pfam" id="PF01636">
    <property type="entry name" value="APH"/>
    <property type="match status" value="1"/>
</dbReference>
<dbReference type="SUPFAM" id="SSF56112">
    <property type="entry name" value="Protein kinase-like (PK-like)"/>
    <property type="match status" value="1"/>
</dbReference>
<dbReference type="Proteomes" id="UP001500051">
    <property type="component" value="Unassembled WGS sequence"/>
</dbReference>
<dbReference type="InterPro" id="IPR011009">
    <property type="entry name" value="Kinase-like_dom_sf"/>
</dbReference>
<dbReference type="InterPro" id="IPR002575">
    <property type="entry name" value="Aminoglycoside_PTrfase"/>
</dbReference>
<evidence type="ECO:0000313" key="3">
    <source>
        <dbReference type="Proteomes" id="UP001500051"/>
    </source>
</evidence>
<feature type="domain" description="Aminoglycoside phosphotransferase" evidence="1">
    <location>
        <begin position="33"/>
        <end position="274"/>
    </location>
</feature>
<protein>
    <recommendedName>
        <fullName evidence="1">Aminoglycoside phosphotransferase domain-containing protein</fullName>
    </recommendedName>
</protein>
<evidence type="ECO:0000313" key="2">
    <source>
        <dbReference type="EMBL" id="GAA3700056.1"/>
    </source>
</evidence>
<name>A0ABP7D944_9ACTN</name>
<organism evidence="2 3">
    <name type="scientific">Microlunatus aurantiacus</name>
    <dbReference type="NCBI Taxonomy" id="446786"/>
    <lineage>
        <taxon>Bacteria</taxon>
        <taxon>Bacillati</taxon>
        <taxon>Actinomycetota</taxon>
        <taxon>Actinomycetes</taxon>
        <taxon>Propionibacteriales</taxon>
        <taxon>Propionibacteriaceae</taxon>
        <taxon>Microlunatus</taxon>
    </lineage>
</organism>
<proteinExistence type="predicted"/>
<sequence length="327" mass="36258">MVRVTAMDGPEARLTALLDQPGLDLLGRPEPVTSYSNDTWYVRSSSAGEAVLRICWIGDRERMLREAAVGRALPADVGYPEVLASGAVAIGGEPVTWMLSRRLVGCSLRAAWPGLDESRRERALHEVARPLRALHAWRPPTEVAARLGPPPPSTDPPTIIGRSILPLPFDRVRHLVVPATERAGMHRDVVERAWSWLVDHADLLPQLDDPADVVTHGDLHLDNVWWDGDRVTGLLDLEWVRWAPAWTDLVPARDNALAGDEFAEPHGRLLAALRSELPGLEVPDLERRLTAVEVAFQLRQLLVWPEPGPEPAVDHPLRLLQRLLDAV</sequence>
<dbReference type="PANTHER" id="PTHR21310">
    <property type="entry name" value="AMINOGLYCOSIDE PHOSPHOTRANSFERASE-RELATED-RELATED"/>
    <property type="match status" value="1"/>
</dbReference>
<evidence type="ECO:0000259" key="1">
    <source>
        <dbReference type="Pfam" id="PF01636"/>
    </source>
</evidence>
<comment type="caution">
    <text evidence="2">The sequence shown here is derived from an EMBL/GenBank/DDBJ whole genome shotgun (WGS) entry which is preliminary data.</text>
</comment>
<dbReference type="Gene3D" id="3.90.1200.10">
    <property type="match status" value="1"/>
</dbReference>
<dbReference type="EMBL" id="BAAAYX010000004">
    <property type="protein sequence ID" value="GAA3700056.1"/>
    <property type="molecule type" value="Genomic_DNA"/>
</dbReference>
<keyword evidence="3" id="KW-1185">Reference proteome</keyword>
<reference evidence="3" key="1">
    <citation type="journal article" date="2019" name="Int. J. Syst. Evol. Microbiol.">
        <title>The Global Catalogue of Microorganisms (GCM) 10K type strain sequencing project: providing services to taxonomists for standard genome sequencing and annotation.</title>
        <authorList>
            <consortium name="The Broad Institute Genomics Platform"/>
            <consortium name="The Broad Institute Genome Sequencing Center for Infectious Disease"/>
            <person name="Wu L."/>
            <person name="Ma J."/>
        </authorList>
    </citation>
    <scope>NUCLEOTIDE SEQUENCE [LARGE SCALE GENOMIC DNA]</scope>
    <source>
        <strain evidence="3">JCM 16548</strain>
    </source>
</reference>
<accession>A0ABP7D944</accession>